<gene>
    <name evidence="7" type="ORF">CRG98_049130</name>
</gene>
<comment type="caution">
    <text evidence="7">The sequence shown here is derived from an EMBL/GenBank/DDBJ whole genome shotgun (WGS) entry which is preliminary data.</text>
</comment>
<dbReference type="PANTHER" id="PTHR45794">
    <property type="entry name" value="LEUCYL-TRNA SYNTHETASE"/>
    <property type="match status" value="1"/>
</dbReference>
<keyword evidence="6" id="KW-0030">Aminoacyl-tRNA synthetase</keyword>
<dbReference type="GO" id="GO:0004823">
    <property type="term" value="F:leucine-tRNA ligase activity"/>
    <property type="evidence" value="ECO:0007669"/>
    <property type="project" value="InterPro"/>
</dbReference>
<evidence type="ECO:0000256" key="4">
    <source>
        <dbReference type="ARBA" id="ARBA00022840"/>
    </source>
</evidence>
<keyword evidence="8" id="KW-1185">Reference proteome</keyword>
<organism evidence="7 8">
    <name type="scientific">Punica granatum</name>
    <name type="common">Pomegranate</name>
    <dbReference type="NCBI Taxonomy" id="22663"/>
    <lineage>
        <taxon>Eukaryota</taxon>
        <taxon>Viridiplantae</taxon>
        <taxon>Streptophyta</taxon>
        <taxon>Embryophyta</taxon>
        <taxon>Tracheophyta</taxon>
        <taxon>Spermatophyta</taxon>
        <taxon>Magnoliopsida</taxon>
        <taxon>eudicotyledons</taxon>
        <taxon>Gunneridae</taxon>
        <taxon>Pentapetalae</taxon>
        <taxon>rosids</taxon>
        <taxon>malvids</taxon>
        <taxon>Myrtales</taxon>
        <taxon>Lythraceae</taxon>
        <taxon>Punica</taxon>
    </lineage>
</organism>
<keyword evidence="2" id="KW-0436">Ligase</keyword>
<evidence type="ECO:0000256" key="6">
    <source>
        <dbReference type="ARBA" id="ARBA00023146"/>
    </source>
</evidence>
<evidence type="ECO:0000256" key="5">
    <source>
        <dbReference type="ARBA" id="ARBA00022917"/>
    </source>
</evidence>
<dbReference type="GO" id="GO:0002161">
    <property type="term" value="F:aminoacyl-tRNA deacylase activity"/>
    <property type="evidence" value="ECO:0007669"/>
    <property type="project" value="InterPro"/>
</dbReference>
<accession>A0A2I0HFL8</accession>
<sequence>MTILMNKGTGIVTSVPSVAPDDYISLHVLKTKPALREKFGFKDEWVLPIEIIPIINIPEFGDKAAEKVCKDMKIVSQKEK</sequence>
<protein>
    <submittedName>
        <fullName evidence="7">Uncharacterized protein</fullName>
    </submittedName>
</protein>
<dbReference type="EMBL" id="PGOL01035730">
    <property type="protein sequence ID" value="PKI26181.1"/>
    <property type="molecule type" value="Genomic_DNA"/>
</dbReference>
<reference evidence="7 8" key="1">
    <citation type="submission" date="2017-11" db="EMBL/GenBank/DDBJ databases">
        <title>De-novo sequencing of pomegranate (Punica granatum L.) genome.</title>
        <authorList>
            <person name="Akparov Z."/>
            <person name="Amiraslanov A."/>
            <person name="Hajiyeva S."/>
            <person name="Abbasov M."/>
            <person name="Kaur K."/>
            <person name="Hamwieh A."/>
            <person name="Solovyev V."/>
            <person name="Salamov A."/>
            <person name="Braich B."/>
            <person name="Kosarev P."/>
            <person name="Mahmoud A."/>
            <person name="Hajiyev E."/>
            <person name="Babayeva S."/>
            <person name="Izzatullayeva V."/>
            <person name="Mammadov A."/>
            <person name="Mammadov A."/>
            <person name="Sharifova S."/>
            <person name="Ojaghi J."/>
            <person name="Eynullazada K."/>
            <person name="Bayramov B."/>
            <person name="Abdulazimova A."/>
            <person name="Shahmuradov I."/>
        </authorList>
    </citation>
    <scope>NUCLEOTIDE SEQUENCE [LARGE SCALE GENOMIC DNA]</scope>
    <source>
        <strain evidence="8">cv. AG2017</strain>
        <tissue evidence="7">Leaf</tissue>
    </source>
</reference>
<comment type="similarity">
    <text evidence="1">Belongs to the class-I aminoacyl-tRNA synthetase family.</text>
</comment>
<evidence type="ECO:0000256" key="1">
    <source>
        <dbReference type="ARBA" id="ARBA00005594"/>
    </source>
</evidence>
<dbReference type="Gene3D" id="3.90.740.10">
    <property type="entry name" value="Valyl/Leucyl/Isoleucyl-tRNA synthetase, editing domain"/>
    <property type="match status" value="1"/>
</dbReference>
<dbReference type="AlphaFoldDB" id="A0A2I0HFL8"/>
<dbReference type="GO" id="GO:0006429">
    <property type="term" value="P:leucyl-tRNA aminoacylation"/>
    <property type="evidence" value="ECO:0007669"/>
    <property type="project" value="InterPro"/>
</dbReference>
<feature type="non-terminal residue" evidence="7">
    <location>
        <position position="80"/>
    </location>
</feature>
<dbReference type="SUPFAM" id="SSF50677">
    <property type="entry name" value="ValRS/IleRS/LeuRS editing domain"/>
    <property type="match status" value="1"/>
</dbReference>
<keyword evidence="3" id="KW-0547">Nucleotide-binding</keyword>
<evidence type="ECO:0000313" key="7">
    <source>
        <dbReference type="EMBL" id="PKI26181.1"/>
    </source>
</evidence>
<evidence type="ECO:0000313" key="8">
    <source>
        <dbReference type="Proteomes" id="UP000233551"/>
    </source>
</evidence>
<dbReference type="Proteomes" id="UP000233551">
    <property type="component" value="Unassembled WGS sequence"/>
</dbReference>
<dbReference type="InterPro" id="IPR009008">
    <property type="entry name" value="Val/Leu/Ile-tRNA-synth_edit"/>
</dbReference>
<keyword evidence="4" id="KW-0067">ATP-binding</keyword>
<keyword evidence="5" id="KW-0648">Protein biosynthesis</keyword>
<evidence type="ECO:0000256" key="3">
    <source>
        <dbReference type="ARBA" id="ARBA00022741"/>
    </source>
</evidence>
<dbReference type="GO" id="GO:0005524">
    <property type="term" value="F:ATP binding"/>
    <property type="evidence" value="ECO:0007669"/>
    <property type="project" value="UniProtKB-KW"/>
</dbReference>
<evidence type="ECO:0000256" key="2">
    <source>
        <dbReference type="ARBA" id="ARBA00022598"/>
    </source>
</evidence>
<proteinExistence type="inferred from homology"/>
<dbReference type="STRING" id="22663.A0A2I0HFL8"/>
<dbReference type="PANTHER" id="PTHR45794:SF1">
    <property type="entry name" value="LEUCINE--TRNA LIGASE, CYTOPLASMIC"/>
    <property type="match status" value="1"/>
</dbReference>
<dbReference type="InterPro" id="IPR004493">
    <property type="entry name" value="Leu-tRNA-synth_Ia_arc/euk"/>
</dbReference>
<name>A0A2I0HFL8_PUNGR</name>